<dbReference type="Proteomes" id="UP000237350">
    <property type="component" value="Unassembled WGS sequence"/>
</dbReference>
<dbReference type="EMBL" id="LPWH01000051">
    <property type="protein sequence ID" value="POR03976.1"/>
    <property type="molecule type" value="Genomic_DNA"/>
</dbReference>
<gene>
    <name evidence="1" type="ORF">AU468_04745</name>
</gene>
<reference evidence="2" key="1">
    <citation type="submission" date="2015-12" db="EMBL/GenBank/DDBJ databases">
        <authorList>
            <person name="Lodha T.D."/>
            <person name="Chintalapati S."/>
            <person name="Chintalapati V.R."/>
            <person name="Sravanthi T."/>
        </authorList>
    </citation>
    <scope>NUCLEOTIDE SEQUENCE [LARGE SCALE GENOMIC DNA]</scope>
    <source>
        <strain evidence="2">JC133</strain>
    </source>
</reference>
<evidence type="ECO:0000313" key="1">
    <source>
        <dbReference type="EMBL" id="POR03976.1"/>
    </source>
</evidence>
<organism evidence="1 2">
    <name type="scientific">Alkalispirochaeta sphaeroplastigenens</name>
    <dbReference type="NCBI Taxonomy" id="1187066"/>
    <lineage>
        <taxon>Bacteria</taxon>
        <taxon>Pseudomonadati</taxon>
        <taxon>Spirochaetota</taxon>
        <taxon>Spirochaetia</taxon>
        <taxon>Spirochaetales</taxon>
        <taxon>Spirochaetaceae</taxon>
        <taxon>Alkalispirochaeta</taxon>
    </lineage>
</organism>
<dbReference type="Gene3D" id="1.20.58.300">
    <property type="entry name" value="FlgN-like"/>
    <property type="match status" value="1"/>
</dbReference>
<dbReference type="Pfam" id="PF05130">
    <property type="entry name" value="FlgN"/>
    <property type="match status" value="1"/>
</dbReference>
<accession>A0A2S4JWV6</accession>
<comment type="caution">
    <text evidence="1">The sequence shown here is derived from an EMBL/GenBank/DDBJ whole genome shotgun (WGS) entry which is preliminary data.</text>
</comment>
<dbReference type="InterPro" id="IPR007809">
    <property type="entry name" value="FlgN-like"/>
</dbReference>
<proteinExistence type="predicted"/>
<keyword evidence="2" id="KW-1185">Reference proteome</keyword>
<protein>
    <recommendedName>
        <fullName evidence="3">Flagellar biosynthesis protein FlgN</fullName>
    </recommendedName>
</protein>
<sequence>MEEQVKSSADQENISTRTDRVLECLREQALLMDRLATGQQHLQQAVVLRDWERLESVLEEMNLLGEALAGKENERDQAFHDLAQALGCRRSLSAILAELPRETRAEVSQAYRALKVAVLRLQSHTASMDTYVRSSMATNREVLRELFPEWAAPGYSRTGQGNMGPEAAGTALMVNHHQ</sequence>
<evidence type="ECO:0008006" key="3">
    <source>
        <dbReference type="Google" id="ProtNLM"/>
    </source>
</evidence>
<dbReference type="GO" id="GO:0044780">
    <property type="term" value="P:bacterial-type flagellum assembly"/>
    <property type="evidence" value="ECO:0007669"/>
    <property type="project" value="InterPro"/>
</dbReference>
<evidence type="ECO:0000313" key="2">
    <source>
        <dbReference type="Proteomes" id="UP000237350"/>
    </source>
</evidence>
<dbReference type="AlphaFoldDB" id="A0A2S4JWV6"/>
<name>A0A2S4JWV6_9SPIO</name>